<keyword evidence="5" id="KW-1185">Reference proteome</keyword>
<feature type="compositionally biased region" description="Polar residues" evidence="2">
    <location>
        <begin position="100"/>
        <end position="116"/>
    </location>
</feature>
<name>A0AAD7N6J0_9AGAR</name>
<dbReference type="AlphaFoldDB" id="A0AAD7N6J0"/>
<feature type="region of interest" description="Disordered" evidence="2">
    <location>
        <begin position="88"/>
        <end position="125"/>
    </location>
</feature>
<dbReference type="Proteomes" id="UP001215280">
    <property type="component" value="Unassembled WGS sequence"/>
</dbReference>
<evidence type="ECO:0000256" key="2">
    <source>
        <dbReference type="SAM" id="MobiDB-lite"/>
    </source>
</evidence>
<sequence length="205" mass="23411">MTTRLSTKVHCGQCDLYFADVQARSEHIDSSPFHPLCKTCGRFFLNENSLSIHLKCAAPHWPQREEAEILDGDEILLPWTSNIDIDTHPSHLDVSEDNSDYWSSESEVDNASSTSDSRAEPDSDCESEYEKDSIISFARTEPHLDLACHNLSFEFKFVNSSEIRAFYQSAITDEEEVVITDRPCTQEEDSHFRDESIDLEAIWGR</sequence>
<keyword evidence="1" id="KW-0479">Metal-binding</keyword>
<keyword evidence="1" id="KW-0863">Zinc-finger</keyword>
<reference evidence="4" key="1">
    <citation type="submission" date="2023-03" db="EMBL/GenBank/DDBJ databases">
        <title>Massive genome expansion in bonnet fungi (Mycena s.s.) driven by repeated elements and novel gene families across ecological guilds.</title>
        <authorList>
            <consortium name="Lawrence Berkeley National Laboratory"/>
            <person name="Harder C.B."/>
            <person name="Miyauchi S."/>
            <person name="Viragh M."/>
            <person name="Kuo A."/>
            <person name="Thoen E."/>
            <person name="Andreopoulos B."/>
            <person name="Lu D."/>
            <person name="Skrede I."/>
            <person name="Drula E."/>
            <person name="Henrissat B."/>
            <person name="Morin E."/>
            <person name="Kohler A."/>
            <person name="Barry K."/>
            <person name="LaButti K."/>
            <person name="Morin E."/>
            <person name="Salamov A."/>
            <person name="Lipzen A."/>
            <person name="Mereny Z."/>
            <person name="Hegedus B."/>
            <person name="Baldrian P."/>
            <person name="Stursova M."/>
            <person name="Weitz H."/>
            <person name="Taylor A."/>
            <person name="Grigoriev I.V."/>
            <person name="Nagy L.G."/>
            <person name="Martin F."/>
            <person name="Kauserud H."/>
        </authorList>
    </citation>
    <scope>NUCLEOTIDE SEQUENCE</scope>
    <source>
        <strain evidence="4">CBHHK188m</strain>
    </source>
</reference>
<comment type="caution">
    <text evidence="4">The sequence shown here is derived from an EMBL/GenBank/DDBJ whole genome shotgun (WGS) entry which is preliminary data.</text>
</comment>
<evidence type="ECO:0000313" key="5">
    <source>
        <dbReference type="Proteomes" id="UP001215280"/>
    </source>
</evidence>
<feature type="domain" description="C2H2-type" evidence="3">
    <location>
        <begin position="35"/>
        <end position="65"/>
    </location>
</feature>
<evidence type="ECO:0000256" key="1">
    <source>
        <dbReference type="PROSITE-ProRule" id="PRU00042"/>
    </source>
</evidence>
<dbReference type="EMBL" id="JARJLG010000098">
    <property type="protein sequence ID" value="KAJ7746486.1"/>
    <property type="molecule type" value="Genomic_DNA"/>
</dbReference>
<evidence type="ECO:0000313" key="4">
    <source>
        <dbReference type="EMBL" id="KAJ7746486.1"/>
    </source>
</evidence>
<gene>
    <name evidence="4" type="ORF">DFH07DRAFT_1063008</name>
</gene>
<keyword evidence="1" id="KW-0862">Zinc</keyword>
<evidence type="ECO:0000259" key="3">
    <source>
        <dbReference type="PROSITE" id="PS50157"/>
    </source>
</evidence>
<protein>
    <recommendedName>
        <fullName evidence="3">C2H2-type domain-containing protein</fullName>
    </recommendedName>
</protein>
<dbReference type="PROSITE" id="PS50157">
    <property type="entry name" value="ZINC_FINGER_C2H2_2"/>
    <property type="match status" value="1"/>
</dbReference>
<dbReference type="GO" id="GO:0008270">
    <property type="term" value="F:zinc ion binding"/>
    <property type="evidence" value="ECO:0007669"/>
    <property type="project" value="UniProtKB-KW"/>
</dbReference>
<organism evidence="4 5">
    <name type="scientific">Mycena maculata</name>
    <dbReference type="NCBI Taxonomy" id="230809"/>
    <lineage>
        <taxon>Eukaryota</taxon>
        <taxon>Fungi</taxon>
        <taxon>Dikarya</taxon>
        <taxon>Basidiomycota</taxon>
        <taxon>Agaricomycotina</taxon>
        <taxon>Agaricomycetes</taxon>
        <taxon>Agaricomycetidae</taxon>
        <taxon>Agaricales</taxon>
        <taxon>Marasmiineae</taxon>
        <taxon>Mycenaceae</taxon>
        <taxon>Mycena</taxon>
    </lineage>
</organism>
<proteinExistence type="predicted"/>
<accession>A0AAD7N6J0</accession>
<dbReference type="InterPro" id="IPR013087">
    <property type="entry name" value="Znf_C2H2_type"/>
</dbReference>